<dbReference type="Proteomes" id="UP000026960">
    <property type="component" value="Chromosome 6"/>
</dbReference>
<keyword evidence="4" id="KW-1185">Reference proteome</keyword>
<sequence>MGLRLKFTAMTKWLKRVRTEKCGLEKVPGSNIPLTSGPHTQPTSIKFKYQPRPRHLRPHRAIASTPTAKNPNTTPRRRRAEQEHHESAAAEAGARGNSLTDLNDDVLSEIFFRIPPGDPGVLVRLSVVCKSWRRLLTDRDFLRGYRAFHRAPPILGFFCAEFGRTTFVPTTAFRPIIPSADWLLCDSRHGRALFDAYGLPVRLLVSDPMTGAERLLDAPERWRNIHWSAPEWMYTQWSAAVLCAADVCDHLDCHGGDAFRVALVGTDVAGTTHAALYSSATDAWSGPASIDHHPDAFVQARRPSVLVGNALYFLCDNNTSIVEFDMATMTLSVIPSPPLPEDVHGALLMTAEGGGLGFAAVLERSNLHLWSKSMDQWEHLEDVRDLKTLLPRGSISMMNNVLIGFADGGVRVVVVRLYHGPFIVELGSTGPARVALRRSGIYAVFPYTSFCTPARIDQKQGTMREEALTTPSTPTTLLCFACSSSLARFSFFLATSSSSAANISSSRCACSMAVPSPGIFSCSVASSAATISRTSCLDRAARLRRALRAVSSSAYSRRPLALAGGRVGGGEAEGADGADELAGVAELGLGGVEGDVADVDDAAAAAVHIGHGGSGLGQWHSHARSQSGARRGEKSRRDGGDSQRARGAGDGWLAGIGPGPFIEAILLSALGVGLRFGVQLRWRWREQGADSDSETAAYWAVSI</sequence>
<protein>
    <recommendedName>
        <fullName evidence="2">F-box domain-containing protein</fullName>
    </recommendedName>
</protein>
<feature type="region of interest" description="Disordered" evidence="1">
    <location>
        <begin position="614"/>
        <end position="651"/>
    </location>
</feature>
<dbReference type="PaxDb" id="65489-OBART06G09370.1"/>
<evidence type="ECO:0000259" key="2">
    <source>
        <dbReference type="SMART" id="SM00256"/>
    </source>
</evidence>
<reference evidence="3" key="2">
    <citation type="submission" date="2015-03" db="UniProtKB">
        <authorList>
            <consortium name="EnsemblPlants"/>
        </authorList>
    </citation>
    <scope>IDENTIFICATION</scope>
</reference>
<feature type="compositionally biased region" description="Basic and acidic residues" evidence="1">
    <location>
        <begin position="630"/>
        <end position="644"/>
    </location>
</feature>
<evidence type="ECO:0000256" key="1">
    <source>
        <dbReference type="SAM" id="MobiDB-lite"/>
    </source>
</evidence>
<dbReference type="InterPro" id="IPR036047">
    <property type="entry name" value="F-box-like_dom_sf"/>
</dbReference>
<accession>A0A0D3GEV7</accession>
<feature type="domain" description="F-box" evidence="2">
    <location>
        <begin position="102"/>
        <end position="145"/>
    </location>
</feature>
<dbReference type="InterPro" id="IPR001810">
    <property type="entry name" value="F-box_dom"/>
</dbReference>
<dbReference type="Gramene" id="OBART06G09370.1">
    <property type="protein sequence ID" value="OBART06G09370.1"/>
    <property type="gene ID" value="OBART06G09370"/>
</dbReference>
<dbReference type="PANTHER" id="PTHR32133">
    <property type="entry name" value="OS07G0120400 PROTEIN"/>
    <property type="match status" value="1"/>
</dbReference>
<dbReference type="SUPFAM" id="SSF81383">
    <property type="entry name" value="F-box domain"/>
    <property type="match status" value="1"/>
</dbReference>
<dbReference type="SMART" id="SM00256">
    <property type="entry name" value="FBOX"/>
    <property type="match status" value="1"/>
</dbReference>
<dbReference type="PANTHER" id="PTHR32133:SF366">
    <property type="entry name" value="OS07G0122900 PROTEIN"/>
    <property type="match status" value="1"/>
</dbReference>
<dbReference type="EnsemblPlants" id="OBART06G09370.1">
    <property type="protein sequence ID" value="OBART06G09370.1"/>
    <property type="gene ID" value="OBART06G09370"/>
</dbReference>
<dbReference type="AlphaFoldDB" id="A0A0D3GEV7"/>
<proteinExistence type="predicted"/>
<dbReference type="Pfam" id="PF00646">
    <property type="entry name" value="F-box"/>
    <property type="match status" value="1"/>
</dbReference>
<feature type="compositionally biased region" description="Polar residues" evidence="1">
    <location>
        <begin position="64"/>
        <end position="74"/>
    </location>
</feature>
<name>A0A0D3GEV7_9ORYZ</name>
<reference evidence="3" key="1">
    <citation type="journal article" date="2009" name="Rice">
        <title>De Novo Next Generation Sequencing of Plant Genomes.</title>
        <authorList>
            <person name="Rounsley S."/>
            <person name="Marri P.R."/>
            <person name="Yu Y."/>
            <person name="He R."/>
            <person name="Sisneros N."/>
            <person name="Goicoechea J.L."/>
            <person name="Lee S.J."/>
            <person name="Angelova A."/>
            <person name="Kudrna D."/>
            <person name="Luo M."/>
            <person name="Affourtit J."/>
            <person name="Desany B."/>
            <person name="Knight J."/>
            <person name="Niazi F."/>
            <person name="Egholm M."/>
            <person name="Wing R.A."/>
        </authorList>
    </citation>
    <scope>NUCLEOTIDE SEQUENCE [LARGE SCALE GENOMIC DNA]</scope>
    <source>
        <strain evidence="3">cv. IRGC 105608</strain>
    </source>
</reference>
<evidence type="ECO:0000313" key="3">
    <source>
        <dbReference type="EnsemblPlants" id="OBART06G09370.1"/>
    </source>
</evidence>
<evidence type="ECO:0000313" key="4">
    <source>
        <dbReference type="Proteomes" id="UP000026960"/>
    </source>
</evidence>
<dbReference type="HOGENOM" id="CLU_017945_2_0_1"/>
<dbReference type="eggNOG" id="ENOG502SKDB">
    <property type="taxonomic scope" value="Eukaryota"/>
</dbReference>
<dbReference type="Gene3D" id="1.20.1280.50">
    <property type="match status" value="1"/>
</dbReference>
<feature type="region of interest" description="Disordered" evidence="1">
    <location>
        <begin position="61"/>
        <end position="95"/>
    </location>
</feature>
<organism evidence="3">
    <name type="scientific">Oryza barthii</name>
    <dbReference type="NCBI Taxonomy" id="65489"/>
    <lineage>
        <taxon>Eukaryota</taxon>
        <taxon>Viridiplantae</taxon>
        <taxon>Streptophyta</taxon>
        <taxon>Embryophyta</taxon>
        <taxon>Tracheophyta</taxon>
        <taxon>Spermatophyta</taxon>
        <taxon>Magnoliopsida</taxon>
        <taxon>Liliopsida</taxon>
        <taxon>Poales</taxon>
        <taxon>Poaceae</taxon>
        <taxon>BOP clade</taxon>
        <taxon>Oryzoideae</taxon>
        <taxon>Oryzeae</taxon>
        <taxon>Oryzinae</taxon>
        <taxon>Oryza</taxon>
    </lineage>
</organism>